<gene>
    <name evidence="1" type="ORF">Vadar_031785</name>
</gene>
<keyword evidence="2" id="KW-1185">Reference proteome</keyword>
<comment type="caution">
    <text evidence="1">The sequence shown here is derived from an EMBL/GenBank/DDBJ whole genome shotgun (WGS) entry which is preliminary data.</text>
</comment>
<sequence>MSLRQINRPPRYWSTNAIIPPLVYGDYGHVGRIISTYGKSRNIHTGPHTCLAVNVTQDHNNLDAKYMAHALNKIVSKAPSTKIRALQEIMKKFTGGYMPSYAKAWAAKQIVIKRIHGDWDQSLVSLPTFLQVLHFVTDRQGLCLISDRHPDLLAYLSDEDAYDWRPPFAHHRFCLRHLAVNYHRRFGSMVGKEVKITAMESQKRKFKDKLSQ</sequence>
<name>A0ACB7X5X4_9ERIC</name>
<proteinExistence type="predicted"/>
<accession>A0ACB7X5X4</accession>
<organism evidence="1 2">
    <name type="scientific">Vaccinium darrowii</name>
    <dbReference type="NCBI Taxonomy" id="229202"/>
    <lineage>
        <taxon>Eukaryota</taxon>
        <taxon>Viridiplantae</taxon>
        <taxon>Streptophyta</taxon>
        <taxon>Embryophyta</taxon>
        <taxon>Tracheophyta</taxon>
        <taxon>Spermatophyta</taxon>
        <taxon>Magnoliopsida</taxon>
        <taxon>eudicotyledons</taxon>
        <taxon>Gunneridae</taxon>
        <taxon>Pentapetalae</taxon>
        <taxon>asterids</taxon>
        <taxon>Ericales</taxon>
        <taxon>Ericaceae</taxon>
        <taxon>Vaccinioideae</taxon>
        <taxon>Vaccinieae</taxon>
        <taxon>Vaccinium</taxon>
    </lineage>
</organism>
<evidence type="ECO:0000313" key="2">
    <source>
        <dbReference type="Proteomes" id="UP000828048"/>
    </source>
</evidence>
<reference evidence="1 2" key="1">
    <citation type="journal article" date="2021" name="Hortic Res">
        <title>High-quality reference genome and annotation aids understanding of berry development for evergreen blueberry (Vaccinium darrowii).</title>
        <authorList>
            <person name="Yu J."/>
            <person name="Hulse-Kemp A.M."/>
            <person name="Babiker E."/>
            <person name="Staton M."/>
        </authorList>
    </citation>
    <scope>NUCLEOTIDE SEQUENCE [LARGE SCALE GENOMIC DNA]</scope>
    <source>
        <strain evidence="2">cv. NJ 8807/NJ 8810</strain>
        <tissue evidence="1">Young leaf</tissue>
    </source>
</reference>
<evidence type="ECO:0000313" key="1">
    <source>
        <dbReference type="EMBL" id="KAH7835990.1"/>
    </source>
</evidence>
<dbReference type="Proteomes" id="UP000828048">
    <property type="component" value="Chromosome 2"/>
</dbReference>
<protein>
    <submittedName>
        <fullName evidence="1">Uncharacterized protein</fullName>
    </submittedName>
</protein>
<dbReference type="EMBL" id="CM037152">
    <property type="protein sequence ID" value="KAH7835990.1"/>
    <property type="molecule type" value="Genomic_DNA"/>
</dbReference>